<dbReference type="Proteomes" id="UP000054324">
    <property type="component" value="Unassembled WGS sequence"/>
</dbReference>
<dbReference type="KEGG" id="ovi:T265_01770"/>
<sequence length="60" mass="6895">MSSCLLGQHEFGYWTSDVPLVLDLDVIPYFEELNKSMRTIQLSSSRAPRMSLARLDILLH</sequence>
<keyword evidence="2" id="KW-1185">Reference proteome</keyword>
<protein>
    <submittedName>
        <fullName evidence="1">Uncharacterized protein</fullName>
    </submittedName>
</protein>
<organism evidence="1 2">
    <name type="scientific">Opisthorchis viverrini</name>
    <name type="common">Southeast Asian liver fluke</name>
    <dbReference type="NCBI Taxonomy" id="6198"/>
    <lineage>
        <taxon>Eukaryota</taxon>
        <taxon>Metazoa</taxon>
        <taxon>Spiralia</taxon>
        <taxon>Lophotrochozoa</taxon>
        <taxon>Platyhelminthes</taxon>
        <taxon>Trematoda</taxon>
        <taxon>Digenea</taxon>
        <taxon>Opisthorchiida</taxon>
        <taxon>Opisthorchiata</taxon>
        <taxon>Opisthorchiidae</taxon>
        <taxon>Opisthorchis</taxon>
    </lineage>
</organism>
<accession>A0A074ZYN7</accession>
<proteinExistence type="predicted"/>
<dbReference type="GeneID" id="20315958"/>
<gene>
    <name evidence="1" type="ORF">T265_01770</name>
</gene>
<name>A0A074ZYN7_OPIVI</name>
<dbReference type="EMBL" id="KL596637">
    <property type="protein sequence ID" value="KER32156.1"/>
    <property type="molecule type" value="Genomic_DNA"/>
</dbReference>
<dbReference type="CTD" id="20315958"/>
<reference evidence="1 2" key="1">
    <citation type="submission" date="2013-11" db="EMBL/GenBank/DDBJ databases">
        <title>Opisthorchis viverrini - life in the bile duct.</title>
        <authorList>
            <person name="Young N.D."/>
            <person name="Nagarajan N."/>
            <person name="Lin S.J."/>
            <person name="Korhonen P.K."/>
            <person name="Jex A.R."/>
            <person name="Hall R.S."/>
            <person name="Safavi-Hemami H."/>
            <person name="Kaewkong W."/>
            <person name="Bertrand D."/>
            <person name="Gao S."/>
            <person name="Seet Q."/>
            <person name="Wongkham S."/>
            <person name="Teh B.T."/>
            <person name="Wongkham C."/>
            <person name="Intapan P.M."/>
            <person name="Maleewong W."/>
            <person name="Yang X."/>
            <person name="Hu M."/>
            <person name="Wang Z."/>
            <person name="Hofmann A."/>
            <person name="Sternberg P.W."/>
            <person name="Tan P."/>
            <person name="Wang J."/>
            <person name="Gasser R.B."/>
        </authorList>
    </citation>
    <scope>NUCLEOTIDE SEQUENCE [LARGE SCALE GENOMIC DNA]</scope>
</reference>
<dbReference type="AlphaFoldDB" id="A0A074ZYN7"/>
<evidence type="ECO:0000313" key="1">
    <source>
        <dbReference type="EMBL" id="KER32156.1"/>
    </source>
</evidence>
<evidence type="ECO:0000313" key="2">
    <source>
        <dbReference type="Proteomes" id="UP000054324"/>
    </source>
</evidence>
<dbReference type="RefSeq" id="XP_009164124.1">
    <property type="nucleotide sequence ID" value="XM_009165860.1"/>
</dbReference>